<sequence>MLAQLHIQNYAIIDELEIGFGKNLNIITGETGAGKSILMGALALILGGRADSAVLVEKDKKCVIEGTFATKTPAVVKFLEENDLDQQEQLLIRREITAAGKSRAFINDTPATLGQLQELAGLLVDLHQQFDTLELGKADFQREVIDALAQTGPVLQQYQTEYRQAQAAAQKVQALKAQAESLAKEGDYNRFLLDELSEAAFREQEIEDMEAELKVLENSEGIKGALANASVALSEGEQPMVQQLKSLLHQLQGYTGMLHGLPSLVERLNSVQIELQDIAGELEGLHEQVNYDPERASALQERLSMGYRLLKKHGVRDTGALLKLQADIAAKLDNVLHLDEQIAGLERLREQHQQKAQALATQLSEKRRAVLPGFEKNVNAILVRVGMPNARLQAQVKEGPLGPAGQDYIEFLFDANKSNRFEPIRKVASGGELSRLMLAIKSQVAGSMQMPTLIFDEIDTGISGEAARQVGIIMKELGTGHQVICITHQPQIAAKADAHYFVYKLEEDGRLRTRIRQLKDKERVEAIARMLSGEQFSDGTLKVAREMILN</sequence>
<dbReference type="GO" id="GO:0005524">
    <property type="term" value="F:ATP binding"/>
    <property type="evidence" value="ECO:0007669"/>
    <property type="project" value="UniProtKB-KW"/>
</dbReference>
<comment type="similarity">
    <text evidence="2 9">Belongs to the RecN family.</text>
</comment>
<dbReference type="InterPro" id="IPR004604">
    <property type="entry name" value="DNA_recomb/repair_RecN"/>
</dbReference>
<dbReference type="OrthoDB" id="9806954at2"/>
<accession>A0A4R8DSP7</accession>
<keyword evidence="4" id="KW-0547">Nucleotide-binding</keyword>
<dbReference type="GO" id="GO:0006281">
    <property type="term" value="P:DNA repair"/>
    <property type="evidence" value="ECO:0007669"/>
    <property type="project" value="UniProtKB-KW"/>
</dbReference>
<evidence type="ECO:0000256" key="8">
    <source>
        <dbReference type="ARBA" id="ARBA00033408"/>
    </source>
</evidence>
<evidence type="ECO:0000256" key="5">
    <source>
        <dbReference type="ARBA" id="ARBA00022763"/>
    </source>
</evidence>
<dbReference type="Gene3D" id="3.40.50.300">
    <property type="entry name" value="P-loop containing nucleotide triphosphate hydrolases"/>
    <property type="match status" value="2"/>
</dbReference>
<evidence type="ECO:0000259" key="11">
    <source>
        <dbReference type="Pfam" id="PF02463"/>
    </source>
</evidence>
<keyword evidence="7 9" id="KW-0234">DNA repair</keyword>
<dbReference type="InterPro" id="IPR027417">
    <property type="entry name" value="P-loop_NTPase"/>
</dbReference>
<evidence type="ECO:0000313" key="13">
    <source>
        <dbReference type="Proteomes" id="UP000294498"/>
    </source>
</evidence>
<keyword evidence="6" id="KW-0067">ATP-binding</keyword>
<dbReference type="GO" id="GO:0043590">
    <property type="term" value="C:bacterial nucleoid"/>
    <property type="evidence" value="ECO:0007669"/>
    <property type="project" value="TreeGrafter"/>
</dbReference>
<proteinExistence type="inferred from homology"/>
<feature type="coiled-coil region" evidence="10">
    <location>
        <begin position="335"/>
        <end position="369"/>
    </location>
</feature>
<dbReference type="SUPFAM" id="SSF52540">
    <property type="entry name" value="P-loop containing nucleoside triphosphate hydrolases"/>
    <property type="match status" value="1"/>
</dbReference>
<dbReference type="GO" id="GO:0009432">
    <property type="term" value="P:SOS response"/>
    <property type="evidence" value="ECO:0007669"/>
    <property type="project" value="TreeGrafter"/>
</dbReference>
<dbReference type="PANTHER" id="PTHR11059">
    <property type="entry name" value="DNA REPAIR PROTEIN RECN"/>
    <property type="match status" value="1"/>
</dbReference>
<keyword evidence="13" id="KW-1185">Reference proteome</keyword>
<evidence type="ECO:0000256" key="1">
    <source>
        <dbReference type="ARBA" id="ARBA00003618"/>
    </source>
</evidence>
<evidence type="ECO:0000256" key="4">
    <source>
        <dbReference type="ARBA" id="ARBA00022741"/>
    </source>
</evidence>
<evidence type="ECO:0000256" key="9">
    <source>
        <dbReference type="PIRNR" id="PIRNR003128"/>
    </source>
</evidence>
<dbReference type="Proteomes" id="UP000294498">
    <property type="component" value="Unassembled WGS sequence"/>
</dbReference>
<dbReference type="NCBIfam" id="TIGR00634">
    <property type="entry name" value="recN"/>
    <property type="match status" value="1"/>
</dbReference>
<evidence type="ECO:0000256" key="7">
    <source>
        <dbReference type="ARBA" id="ARBA00023204"/>
    </source>
</evidence>
<gene>
    <name evidence="12" type="ORF">EDB95_1441</name>
</gene>
<dbReference type="InterPro" id="IPR003395">
    <property type="entry name" value="RecF/RecN/SMC_N"/>
</dbReference>
<protein>
    <recommendedName>
        <fullName evidence="3 9">DNA repair protein RecN</fullName>
    </recommendedName>
    <alternativeName>
        <fullName evidence="8 9">Recombination protein N</fullName>
    </alternativeName>
</protein>
<reference evidence="12 13" key="1">
    <citation type="submission" date="2019-03" db="EMBL/GenBank/DDBJ databases">
        <title>Genomic Encyclopedia of Type Strains, Phase IV (KMG-IV): sequencing the most valuable type-strain genomes for metagenomic binning, comparative biology and taxonomic classification.</title>
        <authorList>
            <person name="Goeker M."/>
        </authorList>
    </citation>
    <scope>NUCLEOTIDE SEQUENCE [LARGE SCALE GENOMIC DNA]</scope>
    <source>
        <strain evidence="12 13">DSM 100059</strain>
    </source>
</reference>
<evidence type="ECO:0000256" key="2">
    <source>
        <dbReference type="ARBA" id="ARBA00009441"/>
    </source>
</evidence>
<evidence type="ECO:0000256" key="3">
    <source>
        <dbReference type="ARBA" id="ARBA00021315"/>
    </source>
</evidence>
<dbReference type="EMBL" id="SODV01000001">
    <property type="protein sequence ID" value="TDX00417.1"/>
    <property type="molecule type" value="Genomic_DNA"/>
</dbReference>
<evidence type="ECO:0000256" key="10">
    <source>
        <dbReference type="SAM" id="Coils"/>
    </source>
</evidence>
<keyword evidence="10" id="KW-0175">Coiled coil</keyword>
<dbReference type="Pfam" id="PF02463">
    <property type="entry name" value="SMC_N"/>
    <property type="match status" value="1"/>
</dbReference>
<feature type="coiled-coil region" evidence="10">
    <location>
        <begin position="155"/>
        <end position="219"/>
    </location>
</feature>
<keyword evidence="5 9" id="KW-0227">DNA damage</keyword>
<name>A0A4R8DSP7_9BACT</name>
<feature type="domain" description="RecF/RecN/SMC N-terminal" evidence="11">
    <location>
        <begin position="2"/>
        <end position="506"/>
    </location>
</feature>
<organism evidence="12 13">
    <name type="scientific">Dinghuibacter silviterrae</name>
    <dbReference type="NCBI Taxonomy" id="1539049"/>
    <lineage>
        <taxon>Bacteria</taxon>
        <taxon>Pseudomonadati</taxon>
        <taxon>Bacteroidota</taxon>
        <taxon>Chitinophagia</taxon>
        <taxon>Chitinophagales</taxon>
        <taxon>Chitinophagaceae</taxon>
        <taxon>Dinghuibacter</taxon>
    </lineage>
</organism>
<dbReference type="PANTHER" id="PTHR11059:SF0">
    <property type="entry name" value="DNA REPAIR PROTEIN RECN"/>
    <property type="match status" value="1"/>
</dbReference>
<dbReference type="AlphaFoldDB" id="A0A4R8DSP7"/>
<evidence type="ECO:0000313" key="12">
    <source>
        <dbReference type="EMBL" id="TDX00417.1"/>
    </source>
</evidence>
<comment type="function">
    <text evidence="1 9">May be involved in recombinational repair of damaged DNA.</text>
</comment>
<dbReference type="CDD" id="cd03241">
    <property type="entry name" value="ABC_RecN"/>
    <property type="match status" value="2"/>
</dbReference>
<dbReference type="RefSeq" id="WP_133992052.1">
    <property type="nucleotide sequence ID" value="NZ_SODV01000001.1"/>
</dbReference>
<dbReference type="PIRSF" id="PIRSF003128">
    <property type="entry name" value="RecN"/>
    <property type="match status" value="1"/>
</dbReference>
<comment type="caution">
    <text evidence="12">The sequence shown here is derived from an EMBL/GenBank/DDBJ whole genome shotgun (WGS) entry which is preliminary data.</text>
</comment>
<evidence type="ECO:0000256" key="6">
    <source>
        <dbReference type="ARBA" id="ARBA00022840"/>
    </source>
</evidence>
<dbReference type="GO" id="GO:0006310">
    <property type="term" value="P:DNA recombination"/>
    <property type="evidence" value="ECO:0007669"/>
    <property type="project" value="InterPro"/>
</dbReference>